<reference evidence="3 4" key="1">
    <citation type="submission" date="2019-02" db="EMBL/GenBank/DDBJ databases">
        <title>Deep-cultivation of Planctomycetes and their phenomic and genomic characterization uncovers novel biology.</title>
        <authorList>
            <person name="Wiegand S."/>
            <person name="Jogler M."/>
            <person name="Boedeker C."/>
            <person name="Pinto D."/>
            <person name="Vollmers J."/>
            <person name="Rivas-Marin E."/>
            <person name="Kohn T."/>
            <person name="Peeters S.H."/>
            <person name="Heuer A."/>
            <person name="Rast P."/>
            <person name="Oberbeckmann S."/>
            <person name="Bunk B."/>
            <person name="Jeske O."/>
            <person name="Meyerdierks A."/>
            <person name="Storesund J.E."/>
            <person name="Kallscheuer N."/>
            <person name="Luecker S."/>
            <person name="Lage O.M."/>
            <person name="Pohl T."/>
            <person name="Merkel B.J."/>
            <person name="Hornburger P."/>
            <person name="Mueller R.-W."/>
            <person name="Bruemmer F."/>
            <person name="Labrenz M."/>
            <person name="Spormann A.M."/>
            <person name="Op den Camp H."/>
            <person name="Overmann J."/>
            <person name="Amann R."/>
            <person name="Jetten M.S.M."/>
            <person name="Mascher T."/>
            <person name="Medema M.H."/>
            <person name="Devos D.P."/>
            <person name="Kaster A.-K."/>
            <person name="Ovreas L."/>
            <person name="Rohde M."/>
            <person name="Galperin M.Y."/>
            <person name="Jogler C."/>
        </authorList>
    </citation>
    <scope>NUCLEOTIDE SEQUENCE [LARGE SCALE GENOMIC DNA]</scope>
    <source>
        <strain evidence="3 4">ETA_A1</strain>
    </source>
</reference>
<accession>A0A517XUH4</accession>
<dbReference type="Pfam" id="PF13432">
    <property type="entry name" value="TPR_16"/>
    <property type="match status" value="1"/>
</dbReference>
<dbReference type="Gene3D" id="1.25.40.10">
    <property type="entry name" value="Tetratricopeptide repeat domain"/>
    <property type="match status" value="5"/>
</dbReference>
<dbReference type="AlphaFoldDB" id="A0A517XUH4"/>
<dbReference type="Proteomes" id="UP000319576">
    <property type="component" value="Chromosome"/>
</dbReference>
<name>A0A517XUH4_9BACT</name>
<dbReference type="SUPFAM" id="SSF48452">
    <property type="entry name" value="TPR-like"/>
    <property type="match status" value="2"/>
</dbReference>
<sequence length="732" mass="79242">MSPGLFAGLLLLAPPDPPREWSPAHRDAVARYGAALLQSRRDRLLTAAAGFEKAAKDDPAATEPLMELVRIYSQSGREPDAVRAARTVLERDPANTAAGLALARLLFGLGELGEAATVAKGVAGGMNADATPERVVTACRDLGTILEKANDAAGAADALGRARDVLIQHRKRLVVPGGFSATEADTALADCHERIGKALVAQKKADAAAESFRAAHAIYADSKRLNDASAAARLDWNLSGALAAKGEPAAALRHLDAFLRLRPQAVEPYERLADLLRQANRPDDVLPLLRGQSAADPRNLPLQAVLAAESARVPGSRAEADDLFARLGEQTNDPKIVRAVVRSHVQTGRPGRVLNDFDTCFKTLKDRDEGGSARVAERDFAAERTRVLGELLRAEAGWANAVVTAGADDLAAGRKHEYGTTHVLGVLAARHGRIDLAVVQFRQAVAAAPRDTQPAAYGALIDALWRARKPADVAAVCREGLRVADGVAPAYFHFHLAYALAELGDVADALAAADRAITMAGDADRLTVRLRKLTVLKVLGRWDESIALGRRLLDEFDAPADRERTRYALAGAYWGAKREAEAEAELRAILDRDPDHAGACNDLGYHLADRNRSLEEAERLVRRAVARDRLDRRRAGDVDPDNPAYLDSLAWVLFRRDKLPEARALLERVSVIPEGAADPVVWDHLGDVCFRLDDKPAAKAAWERAAALYPTDHRGRRDGRLDEVRRKLRRVP</sequence>
<dbReference type="KEGG" id="uli:ETAA1_31170"/>
<keyword evidence="4" id="KW-1185">Reference proteome</keyword>
<dbReference type="SMART" id="SM00028">
    <property type="entry name" value="TPR"/>
    <property type="match status" value="7"/>
</dbReference>
<dbReference type="PANTHER" id="PTHR45586">
    <property type="entry name" value="TPR REPEAT-CONTAINING PROTEIN PA4667"/>
    <property type="match status" value="1"/>
</dbReference>
<evidence type="ECO:0000256" key="2">
    <source>
        <dbReference type="ARBA" id="ARBA00022803"/>
    </source>
</evidence>
<dbReference type="InterPro" id="IPR011990">
    <property type="entry name" value="TPR-like_helical_dom_sf"/>
</dbReference>
<evidence type="ECO:0000256" key="1">
    <source>
        <dbReference type="ARBA" id="ARBA00022737"/>
    </source>
</evidence>
<evidence type="ECO:0000313" key="3">
    <source>
        <dbReference type="EMBL" id="QDU21152.1"/>
    </source>
</evidence>
<dbReference type="InterPro" id="IPR019734">
    <property type="entry name" value="TPR_rpt"/>
</dbReference>
<dbReference type="OrthoDB" id="9766710at2"/>
<dbReference type="RefSeq" id="WP_145239885.1">
    <property type="nucleotide sequence ID" value="NZ_CP036273.1"/>
</dbReference>
<keyword evidence="2" id="KW-0802">TPR repeat</keyword>
<dbReference type="EMBL" id="CP036273">
    <property type="protein sequence ID" value="QDU21152.1"/>
    <property type="molecule type" value="Genomic_DNA"/>
</dbReference>
<proteinExistence type="predicted"/>
<gene>
    <name evidence="3" type="ORF">ETAA1_31170</name>
</gene>
<dbReference type="InterPro" id="IPR051012">
    <property type="entry name" value="CellSynth/LPSAsmb/PSIAsmb"/>
</dbReference>
<protein>
    <submittedName>
        <fullName evidence="3">Tetratricopeptide repeat protein</fullName>
    </submittedName>
</protein>
<organism evidence="3 4">
    <name type="scientific">Urbifossiella limnaea</name>
    <dbReference type="NCBI Taxonomy" id="2528023"/>
    <lineage>
        <taxon>Bacteria</taxon>
        <taxon>Pseudomonadati</taxon>
        <taxon>Planctomycetota</taxon>
        <taxon>Planctomycetia</taxon>
        <taxon>Gemmatales</taxon>
        <taxon>Gemmataceae</taxon>
        <taxon>Urbifossiella</taxon>
    </lineage>
</organism>
<dbReference type="PANTHER" id="PTHR45586:SF1">
    <property type="entry name" value="LIPOPOLYSACCHARIDE ASSEMBLY PROTEIN B"/>
    <property type="match status" value="1"/>
</dbReference>
<evidence type="ECO:0000313" key="4">
    <source>
        <dbReference type="Proteomes" id="UP000319576"/>
    </source>
</evidence>
<keyword evidence="1" id="KW-0677">Repeat</keyword>